<keyword evidence="1 5" id="KW-0723">Serine/threonine-protein kinase</keyword>
<dbReference type="EC" id="2.7.11.32" evidence="5"/>
<evidence type="ECO:0000313" key="7">
    <source>
        <dbReference type="Proteomes" id="UP000531840"/>
    </source>
</evidence>
<dbReference type="GO" id="GO:0016301">
    <property type="term" value="F:kinase activity"/>
    <property type="evidence" value="ECO:0007669"/>
    <property type="project" value="UniProtKB-KW"/>
</dbReference>
<dbReference type="EC" id="2.7.4.27" evidence="5"/>
<dbReference type="PANTHER" id="PTHR31756">
    <property type="entry name" value="PYRUVATE, PHOSPHATE DIKINASE REGULATORY PROTEIN 1, CHLOROPLASTIC"/>
    <property type="match status" value="1"/>
</dbReference>
<gene>
    <name evidence="6" type="ORF">HZY85_04615</name>
</gene>
<evidence type="ECO:0000313" key="6">
    <source>
        <dbReference type="EMBL" id="NYS47477.1"/>
    </source>
</evidence>
<keyword evidence="3 5" id="KW-0547">Nucleotide-binding</keyword>
<comment type="catalytic activity">
    <reaction evidence="5">
        <text>N(tele)-phospho-L-histidyl/L-threonyl-[pyruvate, phosphate dikinase] + ADP = N(tele)-phospho-L-histidyl/O-phospho-L-threonyl-[pyruvate, phosphate dikinase] + AMP + H(+)</text>
        <dbReference type="Rhea" id="RHEA:43692"/>
        <dbReference type="Rhea" id="RHEA-COMP:10650"/>
        <dbReference type="Rhea" id="RHEA-COMP:10651"/>
        <dbReference type="ChEBI" id="CHEBI:15378"/>
        <dbReference type="ChEBI" id="CHEBI:30013"/>
        <dbReference type="ChEBI" id="CHEBI:61977"/>
        <dbReference type="ChEBI" id="CHEBI:83586"/>
        <dbReference type="ChEBI" id="CHEBI:456215"/>
        <dbReference type="ChEBI" id="CHEBI:456216"/>
        <dbReference type="EC" id="2.7.11.32"/>
    </reaction>
</comment>
<dbReference type="InterPro" id="IPR026565">
    <property type="entry name" value="PPDK_reg"/>
</dbReference>
<accession>A0ABX2SYQ4</accession>
<keyword evidence="7" id="KW-1185">Reference proteome</keyword>
<comment type="caution">
    <text evidence="6">The sequence shown here is derived from an EMBL/GenBank/DDBJ whole genome shotgun (WGS) entry which is preliminary data.</text>
</comment>
<dbReference type="InterPro" id="IPR005177">
    <property type="entry name" value="Kinase-pyrophosphorylase"/>
</dbReference>
<evidence type="ECO:0000256" key="2">
    <source>
        <dbReference type="ARBA" id="ARBA00022679"/>
    </source>
</evidence>
<comment type="similarity">
    <text evidence="5">Belongs to the pyruvate, phosphate/water dikinase regulatory protein family. PDRP subfamily.</text>
</comment>
<evidence type="ECO:0000256" key="4">
    <source>
        <dbReference type="ARBA" id="ARBA00022777"/>
    </source>
</evidence>
<comment type="function">
    <text evidence="5">Bifunctional serine/threonine kinase and phosphorylase involved in the regulation of the pyruvate, phosphate dikinase (PPDK) by catalyzing its phosphorylation/dephosphorylation.</text>
</comment>
<sequence length="274" mass="30973">MVKIYVLSDSLGNTATDVVRAALAQFDLEINEYSIKKIPGILKKEQIDEIMVDIREEDIIVQTIVLKELAEYAREEAAKKGVVLIDILTELLGVIANKTTKKIKNRPGEIRKLGETYFRRVDALEFAVRYDDGKDINGILEADIVILGVSRTSKTPLSMYLANKNLKVMNIPLVPEISLPKLLFEIDNRKIIGLTTSIEHLNGVREERMKSLGVFGDNDYSAEIRIFEELEYATEIMKKLNCPIINVENKAIEETAEIIINIVKERGINITNIQ</sequence>
<dbReference type="HAMAP" id="MF_00921">
    <property type="entry name" value="PDRP"/>
    <property type="match status" value="1"/>
</dbReference>
<dbReference type="Pfam" id="PF03618">
    <property type="entry name" value="Kinase-PPPase"/>
    <property type="match status" value="1"/>
</dbReference>
<dbReference type="EMBL" id="JACBYF010000007">
    <property type="protein sequence ID" value="NYS47477.1"/>
    <property type="molecule type" value="Genomic_DNA"/>
</dbReference>
<protein>
    <recommendedName>
        <fullName evidence="5">Putative pyruvate, phosphate dikinase regulatory protein</fullName>
        <shortName evidence="5">PPDK regulatory protein</shortName>
        <ecNumber evidence="5">2.7.11.32</ecNumber>
        <ecNumber evidence="5">2.7.4.27</ecNumber>
    </recommendedName>
</protein>
<evidence type="ECO:0000256" key="3">
    <source>
        <dbReference type="ARBA" id="ARBA00022741"/>
    </source>
</evidence>
<evidence type="ECO:0000256" key="5">
    <source>
        <dbReference type="HAMAP-Rule" id="MF_00921"/>
    </source>
</evidence>
<name>A0ABX2SYQ4_9BACL</name>
<dbReference type="NCBIfam" id="NF003742">
    <property type="entry name" value="PRK05339.1"/>
    <property type="match status" value="1"/>
</dbReference>
<keyword evidence="4 5" id="KW-0418">Kinase</keyword>
<organism evidence="6 7">
    <name type="scientific">Gemelliphila palaticanis</name>
    <dbReference type="NCBI Taxonomy" id="81950"/>
    <lineage>
        <taxon>Bacteria</taxon>
        <taxon>Bacillati</taxon>
        <taxon>Bacillota</taxon>
        <taxon>Bacilli</taxon>
        <taxon>Bacillales</taxon>
        <taxon>Gemellaceae</taxon>
        <taxon>Gemelliphila</taxon>
    </lineage>
</organism>
<dbReference type="RefSeq" id="WP_179941266.1">
    <property type="nucleotide sequence ID" value="NZ_JACBYF010000007.1"/>
</dbReference>
<proteinExistence type="inferred from homology"/>
<dbReference type="Proteomes" id="UP000531840">
    <property type="component" value="Unassembled WGS sequence"/>
</dbReference>
<dbReference type="PANTHER" id="PTHR31756:SF3">
    <property type="entry name" value="PYRUVATE, PHOSPHATE DIKINASE REGULATORY PROTEIN 1, CHLOROPLASTIC"/>
    <property type="match status" value="1"/>
</dbReference>
<keyword evidence="2 5" id="KW-0808">Transferase</keyword>
<feature type="binding site" evidence="5">
    <location>
        <begin position="148"/>
        <end position="155"/>
    </location>
    <ligand>
        <name>ADP</name>
        <dbReference type="ChEBI" id="CHEBI:456216"/>
    </ligand>
</feature>
<reference evidence="6 7" key="1">
    <citation type="submission" date="2020-07" db="EMBL/GenBank/DDBJ databases">
        <title>MOT database genomes.</title>
        <authorList>
            <person name="Joseph S."/>
            <person name="Aduse-Opoku J."/>
            <person name="Hashim A."/>
            <person name="Wade W."/>
            <person name="Curtis M."/>
        </authorList>
    </citation>
    <scope>NUCLEOTIDE SEQUENCE [LARGE SCALE GENOMIC DNA]</scope>
    <source>
        <strain evidence="6 7">CIP 106318</strain>
    </source>
</reference>
<evidence type="ECO:0000256" key="1">
    <source>
        <dbReference type="ARBA" id="ARBA00022527"/>
    </source>
</evidence>
<comment type="catalytic activity">
    <reaction evidence="5">
        <text>N(tele)-phospho-L-histidyl/O-phospho-L-threonyl-[pyruvate, phosphate dikinase] + phosphate + H(+) = N(tele)-phospho-L-histidyl/L-threonyl-[pyruvate, phosphate dikinase] + diphosphate</text>
        <dbReference type="Rhea" id="RHEA:43696"/>
        <dbReference type="Rhea" id="RHEA-COMP:10650"/>
        <dbReference type="Rhea" id="RHEA-COMP:10651"/>
        <dbReference type="ChEBI" id="CHEBI:15378"/>
        <dbReference type="ChEBI" id="CHEBI:30013"/>
        <dbReference type="ChEBI" id="CHEBI:33019"/>
        <dbReference type="ChEBI" id="CHEBI:43474"/>
        <dbReference type="ChEBI" id="CHEBI:61977"/>
        <dbReference type="ChEBI" id="CHEBI:83586"/>
        <dbReference type="EC" id="2.7.4.27"/>
    </reaction>
</comment>